<dbReference type="Gene3D" id="3.40.50.2300">
    <property type="match status" value="1"/>
</dbReference>
<dbReference type="OrthoDB" id="9790669at2"/>
<feature type="domain" description="Response regulatory" evidence="2">
    <location>
        <begin position="3"/>
        <end position="118"/>
    </location>
</feature>
<reference evidence="3 4" key="1">
    <citation type="journal article" date="2016" name="Antonie Van Leeuwenhoek">
        <title>Bacillus depressus sp. nov., isolated from soil of a sunflower field.</title>
        <authorList>
            <person name="Wei X."/>
            <person name="Xin D."/>
            <person name="Xin Y."/>
            <person name="Zhang H."/>
            <person name="Wang T."/>
            <person name="Zhang J."/>
        </authorList>
    </citation>
    <scope>NUCLEOTIDE SEQUENCE [LARGE SCALE GENOMIC DNA]</scope>
    <source>
        <strain evidence="3 4">BZ1</strain>
    </source>
</reference>
<dbReference type="PANTHER" id="PTHR43228:SF1">
    <property type="entry name" value="TWO-COMPONENT RESPONSE REGULATOR ARR22"/>
    <property type="match status" value="1"/>
</dbReference>
<name>A0A6L3V8D2_9BACI</name>
<dbReference type="SMART" id="SM00448">
    <property type="entry name" value="REC"/>
    <property type="match status" value="1"/>
</dbReference>
<gene>
    <name evidence="3" type="ORF">F7731_08440</name>
</gene>
<evidence type="ECO:0000313" key="4">
    <source>
        <dbReference type="Proteomes" id="UP000481030"/>
    </source>
</evidence>
<dbReference type="AlphaFoldDB" id="A0A6L3V8D2"/>
<dbReference type="Pfam" id="PF00072">
    <property type="entry name" value="Response_reg"/>
    <property type="match status" value="1"/>
</dbReference>
<keyword evidence="1" id="KW-0597">Phosphoprotein</keyword>
<dbReference type="SUPFAM" id="SSF52172">
    <property type="entry name" value="CheY-like"/>
    <property type="match status" value="1"/>
</dbReference>
<dbReference type="RefSeq" id="WP_151534316.1">
    <property type="nucleotide sequence ID" value="NZ_WBOS01000002.1"/>
</dbReference>
<dbReference type="Proteomes" id="UP000481030">
    <property type="component" value="Unassembled WGS sequence"/>
</dbReference>
<proteinExistence type="predicted"/>
<dbReference type="InterPro" id="IPR052048">
    <property type="entry name" value="ST_Response_Regulator"/>
</dbReference>
<dbReference type="EMBL" id="WBOS01000002">
    <property type="protein sequence ID" value="KAB2337616.1"/>
    <property type="molecule type" value="Genomic_DNA"/>
</dbReference>
<keyword evidence="4" id="KW-1185">Reference proteome</keyword>
<evidence type="ECO:0000256" key="1">
    <source>
        <dbReference type="PROSITE-ProRule" id="PRU00169"/>
    </source>
</evidence>
<organism evidence="3 4">
    <name type="scientific">Cytobacillus depressus</name>
    <dbReference type="NCBI Taxonomy" id="1602942"/>
    <lineage>
        <taxon>Bacteria</taxon>
        <taxon>Bacillati</taxon>
        <taxon>Bacillota</taxon>
        <taxon>Bacilli</taxon>
        <taxon>Bacillales</taxon>
        <taxon>Bacillaceae</taxon>
        <taxon>Cytobacillus</taxon>
    </lineage>
</organism>
<protein>
    <submittedName>
        <fullName evidence="3">Response regulator</fullName>
    </submittedName>
</protein>
<dbReference type="InterPro" id="IPR011006">
    <property type="entry name" value="CheY-like_superfamily"/>
</dbReference>
<evidence type="ECO:0000259" key="2">
    <source>
        <dbReference type="PROSITE" id="PS50110"/>
    </source>
</evidence>
<dbReference type="GO" id="GO:0000160">
    <property type="term" value="P:phosphorelay signal transduction system"/>
    <property type="evidence" value="ECO:0007669"/>
    <property type="project" value="InterPro"/>
</dbReference>
<dbReference type="InterPro" id="IPR001789">
    <property type="entry name" value="Sig_transdc_resp-reg_receiver"/>
</dbReference>
<dbReference type="PROSITE" id="PS50110">
    <property type="entry name" value="RESPONSE_REGULATORY"/>
    <property type="match status" value="1"/>
</dbReference>
<accession>A0A6L3V8D2</accession>
<dbReference type="PANTHER" id="PTHR43228">
    <property type="entry name" value="TWO-COMPONENT RESPONSE REGULATOR"/>
    <property type="match status" value="1"/>
</dbReference>
<dbReference type="CDD" id="cd17542">
    <property type="entry name" value="REC_CheY"/>
    <property type="match status" value="1"/>
</dbReference>
<evidence type="ECO:0000313" key="3">
    <source>
        <dbReference type="EMBL" id="KAB2337616.1"/>
    </source>
</evidence>
<feature type="modified residue" description="4-aspartylphosphate" evidence="1">
    <location>
        <position position="53"/>
    </location>
</feature>
<comment type="caution">
    <text evidence="3">The sequence shown here is derived from an EMBL/GenBank/DDBJ whole genome shotgun (WGS) entry which is preliminary data.</text>
</comment>
<sequence>MARILIVDDAKFMRITLSNILRKADHEIVGEGENGKEAVRLYSELLPDLVTMDITMPEMSGLEAVKEIKGKYPSAKVIMCSAMGQQKMVVEAIETGAKDFIVKPFDEGRVLEAVNRVLS</sequence>